<accession>A0A4R2RFQ6</accession>
<dbReference type="RefSeq" id="WP_131920262.1">
    <property type="nucleotide sequence ID" value="NZ_JAOQNU010000027.1"/>
</dbReference>
<comment type="caution">
    <text evidence="2">The sequence shown here is derived from an EMBL/GenBank/DDBJ whole genome shotgun (WGS) entry which is preliminary data.</text>
</comment>
<dbReference type="OrthoDB" id="9787241at2"/>
<protein>
    <submittedName>
        <fullName evidence="2">Uncharacterized protein DUF2276</fullName>
    </submittedName>
</protein>
<evidence type="ECO:0000259" key="1">
    <source>
        <dbReference type="Pfam" id="PF10040"/>
    </source>
</evidence>
<evidence type="ECO:0000313" key="3">
    <source>
        <dbReference type="Proteomes" id="UP000294813"/>
    </source>
</evidence>
<evidence type="ECO:0000313" key="2">
    <source>
        <dbReference type="EMBL" id="TCP61743.1"/>
    </source>
</evidence>
<dbReference type="Pfam" id="PF10040">
    <property type="entry name" value="CRISPR_Cas6"/>
    <property type="match status" value="1"/>
</dbReference>
<dbReference type="Proteomes" id="UP000294813">
    <property type="component" value="Unassembled WGS sequence"/>
</dbReference>
<name>A0A4R2RFQ6_9FIRM</name>
<dbReference type="AlphaFoldDB" id="A0A4R2RFQ6"/>
<dbReference type="Gene3D" id="3.30.70.1900">
    <property type="match status" value="1"/>
</dbReference>
<dbReference type="InterPro" id="IPR019267">
    <property type="entry name" value="CRISPR-assoc_Cas6_C"/>
</dbReference>
<organism evidence="2 3">
    <name type="scientific">Heliophilum fasciatum</name>
    <dbReference type="NCBI Taxonomy" id="35700"/>
    <lineage>
        <taxon>Bacteria</taxon>
        <taxon>Bacillati</taxon>
        <taxon>Bacillota</taxon>
        <taxon>Clostridia</taxon>
        <taxon>Eubacteriales</taxon>
        <taxon>Heliobacteriaceae</taxon>
        <taxon>Heliophilum</taxon>
    </lineage>
</organism>
<gene>
    <name evidence="2" type="ORF">EDD73_12614</name>
</gene>
<reference evidence="2 3" key="1">
    <citation type="submission" date="2019-03" db="EMBL/GenBank/DDBJ databases">
        <title>Genomic Encyclopedia of Type Strains, Phase IV (KMG-IV): sequencing the most valuable type-strain genomes for metagenomic binning, comparative biology and taxonomic classification.</title>
        <authorList>
            <person name="Goeker M."/>
        </authorList>
    </citation>
    <scope>NUCLEOTIDE SEQUENCE [LARGE SCALE GENOMIC DNA]</scope>
    <source>
        <strain evidence="2 3">DSM 11170</strain>
    </source>
</reference>
<sequence length="331" mass="36655">MDIPCMTTFIHPKLSCQCLRITVEAGAQGLLLPPYPGSTLRGALGRALHQLACTASKNMDCEGCFFRQVCPVTLLFRPILPEGREGFFAKGQDLPAPFVLRPRTHGKTQFYAGQRFDVDLTVFGKVIPYLPYLLAALTQAVEKGLGKERRKAVIVDGAVINPLTEEKHPVFDGETWALTGSPSIQPEQVAQAVQTLAGLERLKVRLETPLRLKADEHLQNRISASVLVRGLARRISVLAAFYGEEPWAEDFPELLRLAETVGVEVDHYRWVDWERYSSRQDCRMKLGGLVGELVLSGAGLEKLLPLFVWGQLTHVGKATSFGLGAMRVSYE</sequence>
<feature type="domain" description="CRISPR-associated protein Cas6 C-terminal" evidence="1">
    <location>
        <begin position="204"/>
        <end position="325"/>
    </location>
</feature>
<dbReference type="EMBL" id="SLXT01000026">
    <property type="protein sequence ID" value="TCP61743.1"/>
    <property type="molecule type" value="Genomic_DNA"/>
</dbReference>
<proteinExistence type="predicted"/>
<keyword evidence="3" id="KW-1185">Reference proteome</keyword>